<comment type="caution">
    <text evidence="2">The sequence shown here is derived from an EMBL/GenBank/DDBJ whole genome shotgun (WGS) entry which is preliminary data.</text>
</comment>
<evidence type="ECO:0000313" key="3">
    <source>
        <dbReference type="Proteomes" id="UP000824221"/>
    </source>
</evidence>
<name>A0A9D2KG63_9FIRM</name>
<evidence type="ECO:0000313" key="2">
    <source>
        <dbReference type="EMBL" id="HJA02462.1"/>
    </source>
</evidence>
<reference evidence="2" key="2">
    <citation type="submission" date="2021-04" db="EMBL/GenBank/DDBJ databases">
        <authorList>
            <person name="Gilroy R."/>
        </authorList>
    </citation>
    <scope>NUCLEOTIDE SEQUENCE</scope>
    <source>
        <strain evidence="2">CHK156-179</strain>
    </source>
</reference>
<accession>A0A9D2KG63</accession>
<reference evidence="2" key="1">
    <citation type="journal article" date="2021" name="PeerJ">
        <title>Extensive microbial diversity within the chicken gut microbiome revealed by metagenomics and culture.</title>
        <authorList>
            <person name="Gilroy R."/>
            <person name="Ravi A."/>
            <person name="Getino M."/>
            <person name="Pursley I."/>
            <person name="Horton D.L."/>
            <person name="Alikhan N.F."/>
            <person name="Baker D."/>
            <person name="Gharbi K."/>
            <person name="Hall N."/>
            <person name="Watson M."/>
            <person name="Adriaenssens E.M."/>
            <person name="Foster-Nyarko E."/>
            <person name="Jarju S."/>
            <person name="Secka A."/>
            <person name="Antonio M."/>
            <person name="Oren A."/>
            <person name="Chaudhuri R.R."/>
            <person name="La Ragione R."/>
            <person name="Hildebrand F."/>
            <person name="Pallen M.J."/>
        </authorList>
    </citation>
    <scope>NUCLEOTIDE SEQUENCE</scope>
    <source>
        <strain evidence="2">CHK156-179</strain>
    </source>
</reference>
<dbReference type="EMBL" id="DXAJ01000055">
    <property type="protein sequence ID" value="HJA02462.1"/>
    <property type="molecule type" value="Genomic_DNA"/>
</dbReference>
<dbReference type="Proteomes" id="UP000824221">
    <property type="component" value="Unassembled WGS sequence"/>
</dbReference>
<keyword evidence="1" id="KW-0812">Transmembrane</keyword>
<evidence type="ECO:0000256" key="1">
    <source>
        <dbReference type="SAM" id="Phobius"/>
    </source>
</evidence>
<keyword evidence="1" id="KW-0472">Membrane</keyword>
<dbReference type="AlphaFoldDB" id="A0A9D2KG63"/>
<organism evidence="2 3">
    <name type="scientific">Candidatus Gallimonas gallistercoris</name>
    <dbReference type="NCBI Taxonomy" id="2838602"/>
    <lineage>
        <taxon>Bacteria</taxon>
        <taxon>Bacillati</taxon>
        <taxon>Bacillota</taxon>
        <taxon>Clostridia</taxon>
        <taxon>Candidatus Gallimonas</taxon>
    </lineage>
</organism>
<keyword evidence="1" id="KW-1133">Transmembrane helix</keyword>
<gene>
    <name evidence="2" type="ORF">H9797_03670</name>
</gene>
<protein>
    <submittedName>
        <fullName evidence="2">Uncharacterized protein</fullName>
    </submittedName>
</protein>
<proteinExistence type="predicted"/>
<feature type="transmembrane region" description="Helical" evidence="1">
    <location>
        <begin position="28"/>
        <end position="50"/>
    </location>
</feature>
<sequence>MKDKVSAAAKESAEYIPAGVKKKSWLKIAAIGAVVLSLAVGAGIVVPQFFEEATPNVVDEGFVTVSSPVPEDGSTPDMHTALENIAYMNAAFKAQKSWYSEMHGTTDASLMEQSVSTYKQFSDNVLIVADITQSSMVKAARQFCYTGDEVLWRLGSTYDASTFEEMLSAEWESGEPYAHMYLKDFIAENGLPATEFSVYIINEETLLSADEVVKNQDGTYSQTYYLDPAGDKAPAHYANQMVFSGGLTALPEFTSICITYTFDDKWQVLESVVEESYKATMGISVNCSSSFTTHYEYGTERAKSPAYEEYFKQYVGGEVSGPGESVPTAVGCLGEAFGSVLSGPVVFDLSLTVNGTPLEGAVYLDIGEMTLDSIALRADLGILQLWLDEGEAYLQYGGIRGKLALEEVSGALPLSEGGLDSLLAGLGEGEFSYDETSASLSTELSLGSISLPVQFSFLLDEEGHASLGNVSTELEYNGIALSLALCYGDEAPRALPESEKADYPELLPHIKTLLALFQAEALHAEIGYEGEIGGERVGVTGALDISLADGTLAGDVTLALRGAERPLSFAYADGYVYLELDGIKVKANAEEAISLLGQYIELPAIETEGLSFDLDKLLNSLLSGELSSLVTVNEKEGVLGVAVKGNELLRLLGIDLGTFEVGDISLHVSEGEVRVEALGANVVLSEGETPRFDGNEYIDILPYAKTLMTLFQAEALHAEIGYEGEIGGEIVGVTGALDISLADGTLAGDVTLALRGAERPLSFAYADGYVYLELDGIKVKANA</sequence>